<dbReference type="PROSITE" id="PS50853">
    <property type="entry name" value="FN3"/>
    <property type="match status" value="3"/>
</dbReference>
<dbReference type="InterPro" id="IPR003961">
    <property type="entry name" value="FN3_dom"/>
</dbReference>
<dbReference type="GO" id="GO:0043235">
    <property type="term" value="C:receptor complex"/>
    <property type="evidence" value="ECO:0007669"/>
    <property type="project" value="TreeGrafter"/>
</dbReference>
<dbReference type="CDD" id="cd00063">
    <property type="entry name" value="FN3"/>
    <property type="match status" value="3"/>
</dbReference>
<dbReference type="PANTHER" id="PTHR46957">
    <property type="entry name" value="CYTOKINE RECEPTOR"/>
    <property type="match status" value="1"/>
</dbReference>
<dbReference type="Gene3D" id="2.60.40.10">
    <property type="entry name" value="Immunoglobulins"/>
    <property type="match status" value="3"/>
</dbReference>
<dbReference type="SUPFAM" id="SSF49265">
    <property type="entry name" value="Fibronectin type III"/>
    <property type="match status" value="2"/>
</dbReference>
<reference evidence="3 4" key="1">
    <citation type="journal article" date="2023" name="J. Hered.">
        <title>Chromosome-level genome of the wood stork (Mycteria americana) provides insight into avian chromosome evolution.</title>
        <authorList>
            <person name="Flamio R. Jr."/>
            <person name="Ramstad K.M."/>
        </authorList>
    </citation>
    <scope>NUCLEOTIDE SEQUENCE [LARGE SCALE GENOMIC DNA]</scope>
    <source>
        <strain evidence="3">JAX WOST 10</strain>
    </source>
</reference>
<gene>
    <name evidence="3" type="ORF">QYF61_000378</name>
</gene>
<dbReference type="FunFam" id="2.60.40.10:FF:001474">
    <property type="entry name" value="Protein tyrosine phosphatase, receptor type Q"/>
    <property type="match status" value="1"/>
</dbReference>
<dbReference type="FunFam" id="2.60.40.10:FF:000478">
    <property type="entry name" value="Protein tyrosine phosphatase, receptor type Q"/>
    <property type="match status" value="1"/>
</dbReference>
<comment type="caution">
    <text evidence="3">The sequence shown here is derived from an EMBL/GenBank/DDBJ whole genome shotgun (WGS) entry which is preliminary data.</text>
</comment>
<feature type="region of interest" description="Disordered" evidence="1">
    <location>
        <begin position="1"/>
        <end position="65"/>
    </location>
</feature>
<dbReference type="PANTHER" id="PTHR46957:SF1">
    <property type="entry name" value="PHOSPHATIDYLINOSITOL PHOSPHATASE PTPRQ"/>
    <property type="match status" value="1"/>
</dbReference>
<dbReference type="Pfam" id="PF00041">
    <property type="entry name" value="fn3"/>
    <property type="match status" value="3"/>
</dbReference>
<feature type="domain" description="Fibronectin type-III" evidence="2">
    <location>
        <begin position="67"/>
        <end position="154"/>
    </location>
</feature>
<evidence type="ECO:0000256" key="1">
    <source>
        <dbReference type="SAM" id="MobiDB-lite"/>
    </source>
</evidence>
<dbReference type="InterPro" id="IPR013783">
    <property type="entry name" value="Ig-like_fold"/>
</dbReference>
<keyword evidence="4" id="KW-1185">Reference proteome</keyword>
<proteinExistence type="predicted"/>
<evidence type="ECO:0000313" key="4">
    <source>
        <dbReference type="Proteomes" id="UP001333110"/>
    </source>
</evidence>
<evidence type="ECO:0000259" key="2">
    <source>
        <dbReference type="PROSITE" id="PS50853"/>
    </source>
</evidence>
<sequence length="328" mass="36433">MGSQEPRGSLGQWGRDLTSQDLSHHRPVKVAGQVWGWQPGPARSPDGQTLRGDKAGLRSSQEIPDSAPENITYRNISSMEIELSFFPPSIPNGIIQTYTIYLKRTNGTEQRVINTTLLTLHLKKYTEYTVEVSASTTVGEGLRSAPLRILTDEDAPSSPPESLSVKQLSGVTVKLSWKPPLEPNGIILYYTVYVWNKTSKRSVNVTETSLQFTDLENNYEYSAYLTASTRFGDGNIKSDTITFITSEGAPSDPPKAVVYRNLTSTSIMLFWSPPQKPNGNILYYSVYFKNNSGIFIQVYMKNHTAAVQSEGLQCSDLGFRTRTAEGKI</sequence>
<dbReference type="EMBL" id="JAUNZN010000001">
    <property type="protein sequence ID" value="KAK4828660.1"/>
    <property type="molecule type" value="Genomic_DNA"/>
</dbReference>
<dbReference type="Proteomes" id="UP001333110">
    <property type="component" value="Unassembled WGS sequence"/>
</dbReference>
<dbReference type="AlphaFoldDB" id="A0AAN7NMF2"/>
<dbReference type="InterPro" id="IPR036116">
    <property type="entry name" value="FN3_sf"/>
</dbReference>
<accession>A0AAN7NMF2</accession>
<organism evidence="3 4">
    <name type="scientific">Mycteria americana</name>
    <name type="common">Wood stork</name>
    <dbReference type="NCBI Taxonomy" id="33587"/>
    <lineage>
        <taxon>Eukaryota</taxon>
        <taxon>Metazoa</taxon>
        <taxon>Chordata</taxon>
        <taxon>Craniata</taxon>
        <taxon>Vertebrata</taxon>
        <taxon>Euteleostomi</taxon>
        <taxon>Archelosauria</taxon>
        <taxon>Archosauria</taxon>
        <taxon>Dinosauria</taxon>
        <taxon>Saurischia</taxon>
        <taxon>Theropoda</taxon>
        <taxon>Coelurosauria</taxon>
        <taxon>Aves</taxon>
        <taxon>Neognathae</taxon>
        <taxon>Neoaves</taxon>
        <taxon>Aequornithes</taxon>
        <taxon>Ciconiiformes</taxon>
        <taxon>Ciconiidae</taxon>
        <taxon>Mycteria</taxon>
    </lineage>
</organism>
<feature type="domain" description="Fibronectin type-III" evidence="2">
    <location>
        <begin position="253"/>
        <end position="328"/>
    </location>
</feature>
<dbReference type="SMART" id="SM00060">
    <property type="entry name" value="FN3"/>
    <property type="match status" value="3"/>
</dbReference>
<name>A0AAN7NMF2_MYCAM</name>
<dbReference type="InterPro" id="IPR050713">
    <property type="entry name" value="RTP_Phos/Ushers"/>
</dbReference>
<evidence type="ECO:0000313" key="3">
    <source>
        <dbReference type="EMBL" id="KAK4828660.1"/>
    </source>
</evidence>
<protein>
    <recommendedName>
        <fullName evidence="2">Fibronectin type-III domain-containing protein</fullName>
    </recommendedName>
</protein>
<feature type="domain" description="Fibronectin type-III" evidence="2">
    <location>
        <begin position="159"/>
        <end position="248"/>
    </location>
</feature>